<keyword evidence="3" id="KW-0479">Metal-binding</keyword>
<evidence type="ECO:0000313" key="9">
    <source>
        <dbReference type="Proteomes" id="UP000708148"/>
    </source>
</evidence>
<keyword evidence="4" id="KW-0862">Zinc</keyword>
<proteinExistence type="inferred from homology"/>
<dbReference type="PANTHER" id="PTHR18952">
    <property type="entry name" value="CARBONIC ANHYDRASE"/>
    <property type="match status" value="1"/>
</dbReference>
<dbReference type="EC" id="4.2.1.1" evidence="2"/>
<dbReference type="InterPro" id="IPR023561">
    <property type="entry name" value="Carbonic_anhydrase_a-class"/>
</dbReference>
<feature type="domain" description="Alpha-carbonic anhydrase" evidence="7">
    <location>
        <begin position="1"/>
        <end position="192"/>
    </location>
</feature>
<keyword evidence="9" id="KW-1185">Reference proteome</keyword>
<accession>A0A8S1ILG3</accession>
<comment type="similarity">
    <text evidence="1">Belongs to the alpha-carbonic anhydrase family.</text>
</comment>
<dbReference type="PROSITE" id="PS51144">
    <property type="entry name" value="ALPHA_CA_2"/>
    <property type="match status" value="1"/>
</dbReference>
<evidence type="ECO:0000256" key="4">
    <source>
        <dbReference type="ARBA" id="ARBA00022833"/>
    </source>
</evidence>
<evidence type="ECO:0000259" key="7">
    <source>
        <dbReference type="PROSITE" id="PS51144"/>
    </source>
</evidence>
<comment type="catalytic activity">
    <reaction evidence="6">
        <text>hydrogencarbonate + H(+) = CO2 + H2O</text>
        <dbReference type="Rhea" id="RHEA:10748"/>
        <dbReference type="ChEBI" id="CHEBI:15377"/>
        <dbReference type="ChEBI" id="CHEBI:15378"/>
        <dbReference type="ChEBI" id="CHEBI:16526"/>
        <dbReference type="ChEBI" id="CHEBI:17544"/>
        <dbReference type="EC" id="4.2.1.1"/>
    </reaction>
</comment>
<dbReference type="GO" id="GO:0004089">
    <property type="term" value="F:carbonate dehydratase activity"/>
    <property type="evidence" value="ECO:0007669"/>
    <property type="project" value="UniProtKB-EC"/>
</dbReference>
<evidence type="ECO:0000256" key="6">
    <source>
        <dbReference type="ARBA" id="ARBA00048348"/>
    </source>
</evidence>
<gene>
    <name evidence="8" type="ORF">OSTQU699_LOCUS1004</name>
</gene>
<dbReference type="OrthoDB" id="514232at2759"/>
<dbReference type="SMART" id="SM01057">
    <property type="entry name" value="Carb_anhydrase"/>
    <property type="match status" value="1"/>
</dbReference>
<dbReference type="InterPro" id="IPR001148">
    <property type="entry name" value="CA_dom"/>
</dbReference>
<dbReference type="AlphaFoldDB" id="A0A8S1ILG3"/>
<evidence type="ECO:0000256" key="2">
    <source>
        <dbReference type="ARBA" id="ARBA00012925"/>
    </source>
</evidence>
<protein>
    <recommendedName>
        <fullName evidence="2">carbonic anhydrase</fullName>
        <ecNumber evidence="2">4.2.1.1</ecNumber>
    </recommendedName>
</protein>
<dbReference type="SUPFAM" id="SSF51069">
    <property type="entry name" value="Carbonic anhydrase"/>
    <property type="match status" value="1"/>
</dbReference>
<dbReference type="Gene3D" id="3.10.200.10">
    <property type="entry name" value="Alpha carbonic anhydrase"/>
    <property type="match status" value="1"/>
</dbReference>
<dbReference type="Proteomes" id="UP000708148">
    <property type="component" value="Unassembled WGS sequence"/>
</dbReference>
<dbReference type="Pfam" id="PF00194">
    <property type="entry name" value="Carb_anhydrase"/>
    <property type="match status" value="1"/>
</dbReference>
<organism evidence="8 9">
    <name type="scientific">Ostreobium quekettii</name>
    <dbReference type="NCBI Taxonomy" id="121088"/>
    <lineage>
        <taxon>Eukaryota</taxon>
        <taxon>Viridiplantae</taxon>
        <taxon>Chlorophyta</taxon>
        <taxon>core chlorophytes</taxon>
        <taxon>Ulvophyceae</taxon>
        <taxon>TCBD clade</taxon>
        <taxon>Bryopsidales</taxon>
        <taxon>Ostreobineae</taxon>
        <taxon>Ostreobiaceae</taxon>
        <taxon>Ostreobium</taxon>
    </lineage>
</organism>
<sequence>MEAHLVATVPTDVADCWDPDGNKVNCLVVFSTLFEASPADVQNTFIASLFDASAKLGTADISDPDEGTYGVWSVDSSSLSVSSAGGKEAKALGELDLAELMPSSMDYYYWNGSLTTPTCDERVTWIMFQNPQSVSAAQVEQLADNFGNNNDLCRQNCDGISPACALLCLDVGATTNNRPTQDLNDRVVLDSLTTICPDDITALHRAPRKVAPGEEHTLTLTWTR</sequence>
<dbReference type="EMBL" id="CAJHUC010000371">
    <property type="protein sequence ID" value="CAD7695643.1"/>
    <property type="molecule type" value="Genomic_DNA"/>
</dbReference>
<name>A0A8S1ILG3_9CHLO</name>
<dbReference type="GO" id="GO:0008270">
    <property type="term" value="F:zinc ion binding"/>
    <property type="evidence" value="ECO:0007669"/>
    <property type="project" value="InterPro"/>
</dbReference>
<evidence type="ECO:0000256" key="5">
    <source>
        <dbReference type="ARBA" id="ARBA00023239"/>
    </source>
</evidence>
<keyword evidence="5" id="KW-0456">Lyase</keyword>
<dbReference type="PANTHER" id="PTHR18952:SF265">
    <property type="entry name" value="CARBONIC ANHYDRASE"/>
    <property type="match status" value="1"/>
</dbReference>
<evidence type="ECO:0000313" key="8">
    <source>
        <dbReference type="EMBL" id="CAD7695643.1"/>
    </source>
</evidence>
<dbReference type="InterPro" id="IPR036398">
    <property type="entry name" value="CA_dom_sf"/>
</dbReference>
<reference evidence="8" key="1">
    <citation type="submission" date="2020-12" db="EMBL/GenBank/DDBJ databases">
        <authorList>
            <person name="Iha C."/>
        </authorList>
    </citation>
    <scope>NUCLEOTIDE SEQUENCE</scope>
</reference>
<evidence type="ECO:0000256" key="3">
    <source>
        <dbReference type="ARBA" id="ARBA00022723"/>
    </source>
</evidence>
<evidence type="ECO:0000256" key="1">
    <source>
        <dbReference type="ARBA" id="ARBA00010718"/>
    </source>
</evidence>
<comment type="caution">
    <text evidence="8">The sequence shown here is derived from an EMBL/GenBank/DDBJ whole genome shotgun (WGS) entry which is preliminary data.</text>
</comment>